<dbReference type="PANTHER" id="PTHR30399">
    <property type="entry name" value="UNCHARACTERIZED PROTEIN YGJP"/>
    <property type="match status" value="1"/>
</dbReference>
<dbReference type="CDD" id="cd07344">
    <property type="entry name" value="M48_yhfN_like"/>
    <property type="match status" value="1"/>
</dbReference>
<reference evidence="2" key="1">
    <citation type="submission" date="2018-06" db="EMBL/GenBank/DDBJ databases">
        <authorList>
            <person name="Zhirakovskaya E."/>
        </authorList>
    </citation>
    <scope>NUCLEOTIDE SEQUENCE</scope>
</reference>
<gene>
    <name evidence="2" type="ORF">MNBD_ALPHA11-2330</name>
</gene>
<dbReference type="PANTHER" id="PTHR30399:SF1">
    <property type="entry name" value="UTP PYROPHOSPHATASE"/>
    <property type="match status" value="1"/>
</dbReference>
<accession>A0A3B0TX75</accession>
<protein>
    <submittedName>
        <fullName evidence="2">Zinc metalloprotease</fullName>
    </submittedName>
</protein>
<evidence type="ECO:0000313" key="2">
    <source>
        <dbReference type="EMBL" id="VAW22648.1"/>
    </source>
</evidence>
<organism evidence="2">
    <name type="scientific">hydrothermal vent metagenome</name>
    <dbReference type="NCBI Taxonomy" id="652676"/>
    <lineage>
        <taxon>unclassified sequences</taxon>
        <taxon>metagenomes</taxon>
        <taxon>ecological metagenomes</taxon>
    </lineage>
</organism>
<sequence>MQVYARARNFRLRIASNGEPVLSVPARGNIKDAKEFLNRQKGWLLKRLDERPKPVAFVEGAKFPIRAQIHQIFGTGKSRGQVEILTHEQEILFETPKLLVPGGEKHMARRLRDWLKKEAYGDLEKASQHHAKTLGVNFSSINIKGQSSRWGSCSSSGRINYNWRLIMAPEFVLDYVAAHEVAHLCEMNHSKAFWDKVLQTLPDMERGRDWLKENGNQLMVYGAKTK</sequence>
<proteinExistence type="predicted"/>
<feature type="domain" description="YgjP-like metallopeptidase" evidence="1">
    <location>
        <begin position="8"/>
        <end position="214"/>
    </location>
</feature>
<dbReference type="AlphaFoldDB" id="A0A3B0TX75"/>
<name>A0A3B0TX75_9ZZZZ</name>
<dbReference type="GO" id="GO:0008237">
    <property type="term" value="F:metallopeptidase activity"/>
    <property type="evidence" value="ECO:0007669"/>
    <property type="project" value="UniProtKB-KW"/>
</dbReference>
<dbReference type="EMBL" id="UOEQ01000425">
    <property type="protein sequence ID" value="VAW22648.1"/>
    <property type="molecule type" value="Genomic_DNA"/>
</dbReference>
<dbReference type="GO" id="GO:0006508">
    <property type="term" value="P:proteolysis"/>
    <property type="evidence" value="ECO:0007669"/>
    <property type="project" value="UniProtKB-KW"/>
</dbReference>
<keyword evidence="2" id="KW-0482">Metalloprotease</keyword>
<evidence type="ECO:0000259" key="1">
    <source>
        <dbReference type="Pfam" id="PF01863"/>
    </source>
</evidence>
<dbReference type="Gene3D" id="3.30.2010.10">
    <property type="entry name" value="Metalloproteases ('zincins'), catalytic domain"/>
    <property type="match status" value="1"/>
</dbReference>
<dbReference type="InterPro" id="IPR053136">
    <property type="entry name" value="UTP_pyrophosphatase-like"/>
</dbReference>
<dbReference type="Pfam" id="PF01863">
    <property type="entry name" value="YgjP-like"/>
    <property type="match status" value="1"/>
</dbReference>
<keyword evidence="2" id="KW-0645">Protease</keyword>
<dbReference type="InterPro" id="IPR002725">
    <property type="entry name" value="YgjP-like_metallopeptidase"/>
</dbReference>
<keyword evidence="2" id="KW-0378">Hydrolase</keyword>